<evidence type="ECO:0000313" key="2">
    <source>
        <dbReference type="Proteomes" id="UP000822688"/>
    </source>
</evidence>
<keyword evidence="2" id="KW-1185">Reference proteome</keyword>
<name>A0A8T0I814_CERPU</name>
<accession>A0A8T0I814</accession>
<dbReference type="Proteomes" id="UP000822688">
    <property type="component" value="Chromosome 4"/>
</dbReference>
<dbReference type="InterPro" id="IPR036866">
    <property type="entry name" value="RibonucZ/Hydroxyglut_hydro"/>
</dbReference>
<proteinExistence type="predicted"/>
<gene>
    <name evidence="1" type="ORF">KC19_4G033300</name>
</gene>
<sequence length="293" mass="32486">MGFLSGSALVILGGMTALYFSPRSIKRWFIFSMFDRMDKTTPAPRSYAKQVLPHSDLEQLYNNLWIVRGTLPKGGPSLPRAMVIYKLPGTSQLLVHSVICVREDTVKQIEALGTVAYILVPNRGHRLNANAWAQRYPEAKVICPSFAREKIELRVLVDHNCEELMEEYPQEKLPGVSYMRIADERLELVYILKLEGAKDPEATAFLSNDIFFNIDPKTAAFVTRLIGSASGFGMTKLGILLADDLPSLKKWIATLPDAAAKMKLDCILVGHGDPVIGASNVIASLRIAANRLK</sequence>
<reference evidence="1" key="1">
    <citation type="submission" date="2020-06" db="EMBL/GenBank/DDBJ databases">
        <title>WGS assembly of Ceratodon purpureus strain R40.</title>
        <authorList>
            <person name="Carey S.B."/>
            <person name="Jenkins J."/>
            <person name="Shu S."/>
            <person name="Lovell J.T."/>
            <person name="Sreedasyam A."/>
            <person name="Maumus F."/>
            <person name="Tiley G.P."/>
            <person name="Fernandez-Pozo N."/>
            <person name="Barry K."/>
            <person name="Chen C."/>
            <person name="Wang M."/>
            <person name="Lipzen A."/>
            <person name="Daum C."/>
            <person name="Saski C.A."/>
            <person name="Payton A.C."/>
            <person name="Mcbreen J.C."/>
            <person name="Conrad R.E."/>
            <person name="Kollar L.M."/>
            <person name="Olsson S."/>
            <person name="Huttunen S."/>
            <person name="Landis J.B."/>
            <person name="Wickett N.J."/>
            <person name="Johnson M.G."/>
            <person name="Rensing S.A."/>
            <person name="Grimwood J."/>
            <person name="Schmutz J."/>
            <person name="Mcdaniel S.F."/>
        </authorList>
    </citation>
    <scope>NUCLEOTIDE SEQUENCE</scope>
    <source>
        <strain evidence="1">R40</strain>
    </source>
</reference>
<dbReference type="EMBL" id="CM026424">
    <property type="protein sequence ID" value="KAG0578563.1"/>
    <property type="molecule type" value="Genomic_DNA"/>
</dbReference>
<comment type="caution">
    <text evidence="1">The sequence shown here is derived from an EMBL/GenBank/DDBJ whole genome shotgun (WGS) entry which is preliminary data.</text>
</comment>
<dbReference type="SUPFAM" id="SSF56281">
    <property type="entry name" value="Metallo-hydrolase/oxidoreductase"/>
    <property type="match status" value="1"/>
</dbReference>
<protein>
    <submittedName>
        <fullName evidence="1">Uncharacterized protein</fullName>
    </submittedName>
</protein>
<dbReference type="OrthoDB" id="421671at2759"/>
<organism evidence="1 2">
    <name type="scientific">Ceratodon purpureus</name>
    <name type="common">Fire moss</name>
    <name type="synonym">Dicranum purpureum</name>
    <dbReference type="NCBI Taxonomy" id="3225"/>
    <lineage>
        <taxon>Eukaryota</taxon>
        <taxon>Viridiplantae</taxon>
        <taxon>Streptophyta</taxon>
        <taxon>Embryophyta</taxon>
        <taxon>Bryophyta</taxon>
        <taxon>Bryophytina</taxon>
        <taxon>Bryopsida</taxon>
        <taxon>Dicranidae</taxon>
        <taxon>Pseudoditrichales</taxon>
        <taxon>Ditrichaceae</taxon>
        <taxon>Ceratodon</taxon>
    </lineage>
</organism>
<evidence type="ECO:0000313" key="1">
    <source>
        <dbReference type="EMBL" id="KAG0578563.1"/>
    </source>
</evidence>
<dbReference type="Gene3D" id="3.60.15.10">
    <property type="entry name" value="Ribonuclease Z/Hydroxyacylglutathione hydrolase-like"/>
    <property type="match status" value="1"/>
</dbReference>
<dbReference type="AlphaFoldDB" id="A0A8T0I814"/>